<dbReference type="InterPro" id="IPR003688">
    <property type="entry name" value="TraG/VirD4"/>
</dbReference>
<feature type="transmembrane region" description="Helical" evidence="6">
    <location>
        <begin position="59"/>
        <end position="81"/>
    </location>
</feature>
<feature type="domain" description="YWFCY" evidence="7">
    <location>
        <begin position="7"/>
        <end position="151"/>
    </location>
</feature>
<dbReference type="AlphaFoldDB" id="A0A9E2S7L7"/>
<comment type="subcellular location">
    <subcellularLocation>
        <location evidence="1">Cell membrane</location>
        <topology evidence="1">Multi-pass membrane protein</topology>
    </subcellularLocation>
</comment>
<dbReference type="InterPro" id="IPR025988">
    <property type="entry name" value="YWFCY_dom"/>
</dbReference>
<feature type="transmembrane region" description="Helical" evidence="6">
    <location>
        <begin position="93"/>
        <end position="114"/>
    </location>
</feature>
<keyword evidence="9" id="KW-1185">Reference proteome</keyword>
<dbReference type="InterPro" id="IPR051539">
    <property type="entry name" value="T4SS-coupling_protein"/>
</dbReference>
<evidence type="ECO:0000256" key="5">
    <source>
        <dbReference type="ARBA" id="ARBA00023136"/>
    </source>
</evidence>
<dbReference type="Pfam" id="PF14293">
    <property type="entry name" value="YWFCY"/>
    <property type="match status" value="1"/>
</dbReference>
<keyword evidence="2" id="KW-1003">Cell membrane</keyword>
<keyword evidence="3 6" id="KW-0812">Transmembrane</keyword>
<dbReference type="Pfam" id="PF02534">
    <property type="entry name" value="T4SS-DNA_transf"/>
    <property type="match status" value="1"/>
</dbReference>
<dbReference type="EMBL" id="JAHSPG010000004">
    <property type="protein sequence ID" value="MBV4357356.1"/>
    <property type="molecule type" value="Genomic_DNA"/>
</dbReference>
<keyword evidence="5 6" id="KW-0472">Membrane</keyword>
<feature type="transmembrane region" description="Helical" evidence="6">
    <location>
        <begin position="21"/>
        <end position="39"/>
    </location>
</feature>
<dbReference type="GO" id="GO:0005886">
    <property type="term" value="C:plasma membrane"/>
    <property type="evidence" value="ECO:0007669"/>
    <property type="project" value="UniProtKB-SubCell"/>
</dbReference>
<dbReference type="PANTHER" id="PTHR37937:SF1">
    <property type="entry name" value="CONJUGATIVE TRANSFER: DNA TRANSPORT"/>
    <property type="match status" value="1"/>
</dbReference>
<keyword evidence="4 6" id="KW-1133">Transmembrane helix</keyword>
<gene>
    <name evidence="8" type="ORF">KTO63_09375</name>
</gene>
<evidence type="ECO:0000313" key="8">
    <source>
        <dbReference type="EMBL" id="MBV4357356.1"/>
    </source>
</evidence>
<accession>A0A9E2S7L7</accession>
<dbReference type="PANTHER" id="PTHR37937">
    <property type="entry name" value="CONJUGATIVE TRANSFER: DNA TRANSPORT"/>
    <property type="match status" value="1"/>
</dbReference>
<name>A0A9E2S7L7_9BACT</name>
<evidence type="ECO:0000313" key="9">
    <source>
        <dbReference type="Proteomes" id="UP000812270"/>
    </source>
</evidence>
<evidence type="ECO:0000259" key="7">
    <source>
        <dbReference type="Pfam" id="PF14293"/>
    </source>
</evidence>
<organism evidence="8 9">
    <name type="scientific">Pinibacter aurantiacus</name>
    <dbReference type="NCBI Taxonomy" id="2851599"/>
    <lineage>
        <taxon>Bacteria</taxon>
        <taxon>Pseudomonadati</taxon>
        <taxon>Bacteroidota</taxon>
        <taxon>Chitinophagia</taxon>
        <taxon>Chitinophagales</taxon>
        <taxon>Chitinophagaceae</taxon>
        <taxon>Pinibacter</taxon>
    </lineage>
</organism>
<feature type="transmembrane region" description="Helical" evidence="6">
    <location>
        <begin position="126"/>
        <end position="146"/>
    </location>
</feature>
<evidence type="ECO:0000256" key="3">
    <source>
        <dbReference type="ARBA" id="ARBA00022692"/>
    </source>
</evidence>
<dbReference type="CDD" id="cd01127">
    <property type="entry name" value="TrwB_TraG_TraD_VirD4"/>
    <property type="match status" value="1"/>
</dbReference>
<evidence type="ECO:0000256" key="4">
    <source>
        <dbReference type="ARBA" id="ARBA00022989"/>
    </source>
</evidence>
<evidence type="ECO:0000256" key="6">
    <source>
        <dbReference type="SAM" id="Phobius"/>
    </source>
</evidence>
<protein>
    <submittedName>
        <fullName evidence="8">YWFCY domain-containing protein</fullName>
    </submittedName>
</protein>
<reference evidence="8" key="1">
    <citation type="submission" date="2021-06" db="EMBL/GenBank/DDBJ databases">
        <authorList>
            <person name="Huq M.A."/>
        </authorList>
    </citation>
    <scope>NUCLEOTIDE SEQUENCE</scope>
    <source>
        <strain evidence="8">MAH-26</strain>
    </source>
</reference>
<evidence type="ECO:0000256" key="2">
    <source>
        <dbReference type="ARBA" id="ARBA00022475"/>
    </source>
</evidence>
<evidence type="ECO:0000256" key="1">
    <source>
        <dbReference type="ARBA" id="ARBA00004651"/>
    </source>
</evidence>
<proteinExistence type="predicted"/>
<dbReference type="RefSeq" id="WP_217790999.1">
    <property type="nucleotide sequence ID" value="NZ_JAHSPG010000004.1"/>
</dbReference>
<sequence>MTMQTGENQQGLKKIIDMTRMIAIVILLLHFYFFCYAAFKEWKLTSHISDQLLKNISHTGLFTYFEKTKLIALGFLLLSALGIKGRKSEKATITKSVAILTTGLIIYFISRSILQIDGFSSIERTIIYITITTFGFILALTGAGLITRVIKNKLGNEVFNTANESFPQEERLLSNEYSLNLPAVYTFKGKQRKSWINFINPFRGILIMGSPGSGKTYFIIENFLRQLVAKKMALFVFDHKYPELTNFTYNLFEHHKKNYPPNTKFYTINFDDLSRTNRCNPLHPDTLPNLTSAIDAARSLLMSMNRTWVSKQGDFFIESPINLLAAVIWFLRKYEDGRYCTLPHAIELLHIDLDKLLTILQTQTEIATLVNPFVQLYKADDMETLGNQVASVKIPLGRISTPEFYYVLSGNDFTLDLNDPEYPKLFCLGNNTQQQEALAPILSLFVDRLNKIINQPGKYPCAQVCDEFASIRAASIMRTIATGRSNKIITSIAVQDFSQLKLMYSKEEAEIIFNITGNIISGQVSGETAKHLSDRFAKIFQDRESMSINSSDTSISKSKQLELSVPASTISSLSSGEFVGLVADNPGEEIKLKAFHSSISTVEIKNEKLELPPATNSKNTNNIRLNYQSIKMDISDMTTSIFEIVLNDPQLRNLLVKNIEN</sequence>
<comment type="caution">
    <text evidence="8">The sequence shown here is derived from an EMBL/GenBank/DDBJ whole genome shotgun (WGS) entry which is preliminary data.</text>
</comment>
<dbReference type="Proteomes" id="UP000812270">
    <property type="component" value="Unassembled WGS sequence"/>
</dbReference>